<keyword evidence="2" id="KW-0119">Carbohydrate metabolism</keyword>
<keyword evidence="1" id="KW-0326">Glycosidase</keyword>
<evidence type="ECO:0000259" key="3">
    <source>
        <dbReference type="PROSITE" id="PS50853"/>
    </source>
</evidence>
<dbReference type="GO" id="GO:0000272">
    <property type="term" value="P:polysaccharide catabolic process"/>
    <property type="evidence" value="ECO:0007669"/>
    <property type="project" value="UniProtKB-KW"/>
</dbReference>
<organism evidence="4 5">
    <name type="scientific">Bifidobacterium tissieri</name>
    <dbReference type="NCBI Taxonomy" id="1630162"/>
    <lineage>
        <taxon>Bacteria</taxon>
        <taxon>Bacillati</taxon>
        <taxon>Actinomycetota</taxon>
        <taxon>Actinomycetes</taxon>
        <taxon>Bifidobacteriales</taxon>
        <taxon>Bifidobacteriaceae</taxon>
        <taxon>Bifidobacterium</taxon>
    </lineage>
</organism>
<sequence length="1001" mass="108135">MAQDNLYLILGLFDFSNSLESDPAPEQRIAQAVAAVRPKLSQRANRAGGDPAAQRALELLKTVNTLNTPEQRQQVFNEAKSIVEKSIVKQVKLYAARGYILTGEITKIAQKVSKQCNCAISDADVRSRVHGVPVKEQEEGPKGTELVRPKSYSKYHGQESKLKVYGHANLYDMLDPGNTKVRSVPTATWRAKAEAAKKALPNKVNMDVSDHQKLYNLCIGTTFKDDTSRAAYDEYLAYESLMAILDEVKEVTSVTKKLDSALANQYVDRLYEAGAKNGHPIARDEASGYLLWFCSKNGILYMPPSEKADESTLPKPCPWCGALADPDAVNCSSCGGRILENCPQCHHTNRADVHYCGQCGFDYTNLAQASAMCDEAKSLAGALRFDDADQLADQAANLWPGFAEAKAVKQAIAQQRTLVGPSARRLADAVKALNLIEAGKLYDGIRRRSPKFENRELRDAIDAGVARAKAAMETAPRTISNVLEAYNACHDYPGLAAALAANPPKPVADVTVRPDGAAHCVYVSWPASSSKEVSYVLLRKQGSHPLDEHDGERLAETSGTSFVDRTVEPGVSYGYAVVAKLGPLSSALTASKTVTVLFDVTSVKISPSQSTIQITWSGIPGSGTVAVWRRTDHAPTRPGDGEQVTNVVSSGLLDQGLRNDVTYYYAIFVSYRLASGRTVYSQGVQCSGIPAAPPEPIDFLFAQLQADGSFTLEWEVPEGGEARFSYTTGDLPFKEGDIVAESELNAQTMPLPITATGDDTGTFTLPDDSIYHIVAATVKNGQAVIGSSVTVSSRRAVEITNITASGANAVVLFDWPEESDRVLLAWRTDRYPASAEEHGATVTSVNRRTYDLRKAIVIEGLQPNVPYYFSLFARLGSGDSASYSAGSNKMFSFGKASKATYHVEVRKSLLGKIKSATLVIESTDSLPEMELRAQMGSLPVFNDQGLLIASIPPQNGGGTHRVELPAGSLNKGMFAKLFFKDLSVYQTSSLTQAAGTSPEIG</sequence>
<dbReference type="Proteomes" id="UP000412028">
    <property type="component" value="Unassembled WGS sequence"/>
</dbReference>
<dbReference type="InterPro" id="IPR036116">
    <property type="entry name" value="FN3_sf"/>
</dbReference>
<keyword evidence="2" id="KW-0624">Polysaccharide degradation</keyword>
<dbReference type="InterPro" id="IPR013783">
    <property type="entry name" value="Ig-like_fold"/>
</dbReference>
<comment type="caution">
    <text evidence="4">The sequence shown here is derived from an EMBL/GenBank/DDBJ whole genome shotgun (WGS) entry which is preliminary data.</text>
</comment>
<gene>
    <name evidence="4" type="ORF">EMO89_11285</name>
</gene>
<dbReference type="OrthoDB" id="4494375at2"/>
<dbReference type="SMART" id="SM00060">
    <property type="entry name" value="FN3"/>
    <property type="match status" value="3"/>
</dbReference>
<reference evidence="4 5" key="1">
    <citation type="journal article" date="2019" name="Syst. Appl. Microbiol.">
        <title>Characterization of Bifidobacterium species in feaces of the Egyptian fruit bat: Description of B. vespertilionis sp. nov. and B. rousetti sp. nov.</title>
        <authorList>
            <person name="Modesto M."/>
            <person name="Satti M."/>
            <person name="Watanabe K."/>
            <person name="Puglisi E."/>
            <person name="Morelli L."/>
            <person name="Huang C.-H."/>
            <person name="Liou J.-S."/>
            <person name="Miyashita M."/>
            <person name="Tamura T."/>
            <person name="Saito S."/>
            <person name="Mori K."/>
            <person name="Huang L."/>
            <person name="Sciavilla P."/>
            <person name="Sandri C."/>
            <person name="Spiezio C."/>
            <person name="Vitali F."/>
            <person name="Cavalieri D."/>
            <person name="Perpetuini G."/>
            <person name="Tofalo R."/>
            <person name="Bonetti A."/>
            <person name="Arita M."/>
            <person name="Mattarelli P."/>
        </authorList>
    </citation>
    <scope>NUCLEOTIDE SEQUENCE [LARGE SCALE GENOMIC DNA]</scope>
    <source>
        <strain evidence="4 5">RST7</strain>
    </source>
</reference>
<dbReference type="InterPro" id="IPR003961">
    <property type="entry name" value="FN3_dom"/>
</dbReference>
<dbReference type="PROSITE" id="PS50853">
    <property type="entry name" value="FN3"/>
    <property type="match status" value="1"/>
</dbReference>
<keyword evidence="1" id="KW-0378">Hydrolase</keyword>
<dbReference type="RefSeq" id="WP_150382151.1">
    <property type="nucleotide sequence ID" value="NZ_RZUI01000022.1"/>
</dbReference>
<dbReference type="EMBL" id="RZUI01000022">
    <property type="protein sequence ID" value="KAA8827042.1"/>
    <property type="molecule type" value="Genomic_DNA"/>
</dbReference>
<name>A0A5M9ZJF0_9BIFI</name>
<proteinExistence type="predicted"/>
<protein>
    <recommendedName>
        <fullName evidence="3">Fibronectin type-III domain-containing protein</fullName>
    </recommendedName>
</protein>
<evidence type="ECO:0000313" key="5">
    <source>
        <dbReference type="Proteomes" id="UP000412028"/>
    </source>
</evidence>
<evidence type="ECO:0000313" key="4">
    <source>
        <dbReference type="EMBL" id="KAA8827042.1"/>
    </source>
</evidence>
<dbReference type="Gene3D" id="2.60.40.10">
    <property type="entry name" value="Immunoglobulins"/>
    <property type="match status" value="1"/>
</dbReference>
<dbReference type="Pfam" id="PF12773">
    <property type="entry name" value="DZR"/>
    <property type="match status" value="1"/>
</dbReference>
<evidence type="ECO:0000256" key="2">
    <source>
        <dbReference type="ARBA" id="ARBA00023326"/>
    </source>
</evidence>
<dbReference type="AlphaFoldDB" id="A0A5M9ZJF0"/>
<dbReference type="InterPro" id="IPR025874">
    <property type="entry name" value="DZR"/>
</dbReference>
<evidence type="ECO:0000256" key="1">
    <source>
        <dbReference type="ARBA" id="ARBA00023295"/>
    </source>
</evidence>
<feature type="domain" description="Fibronectin type-III" evidence="3">
    <location>
        <begin position="506"/>
        <end position="599"/>
    </location>
</feature>
<dbReference type="GO" id="GO:0016798">
    <property type="term" value="F:hydrolase activity, acting on glycosyl bonds"/>
    <property type="evidence" value="ECO:0007669"/>
    <property type="project" value="UniProtKB-KW"/>
</dbReference>
<dbReference type="SUPFAM" id="SSF49265">
    <property type="entry name" value="Fibronectin type III"/>
    <property type="match status" value="1"/>
</dbReference>
<accession>A0A5M9ZJF0</accession>